<proteinExistence type="predicted"/>
<gene>
    <name evidence="2" type="ORF">CRG98_043536</name>
</gene>
<evidence type="ECO:0000313" key="2">
    <source>
        <dbReference type="EMBL" id="PKI36065.1"/>
    </source>
</evidence>
<accession>A0A2I0HWI1</accession>
<dbReference type="AlphaFoldDB" id="A0A2I0HWI1"/>
<feature type="compositionally biased region" description="Basic and acidic residues" evidence="1">
    <location>
        <begin position="65"/>
        <end position="88"/>
    </location>
</feature>
<comment type="caution">
    <text evidence="2">The sequence shown here is derived from an EMBL/GenBank/DDBJ whole genome shotgun (WGS) entry which is preliminary data.</text>
</comment>
<feature type="region of interest" description="Disordered" evidence="1">
    <location>
        <begin position="1"/>
        <end position="40"/>
    </location>
</feature>
<keyword evidence="3" id="KW-1185">Reference proteome</keyword>
<sequence>MKRRRMSSTSDHRNPRRFHPRAETSGGFRGGRSSDGQFGAAACLGEPETACRKRVKFAGSNKDSSSCRDVDHSKHEVETTTRRSEQPKTAEYAFFQKLKEARARGFPSHPLDVEKNKSETFESRGDRGSECYGVVHGSDKGHGSSIVTENGMLLKLNSFVYPVDASLDKSDLTHAPRVLPSIFVKQKSLDDCSNASEMRGAQCTLDVFSRKRENLLQWLRSTLSPEINELRSKRFDFLSLLLSRLFGTGDEDKISKTLNMDQTEADGTHGKAVDFHLDANIKEFYQKPKELVEVGFESFRGCGSSSSWPRKSGERIFSVYSTPSAYGFVPWSETREMDCISLGNIGDQIRAIDMKWKAVNFHPDIKIKEFYQEPKVLVEVGVETFRGYGSSSAGPSKSGERILSVYDSPSAYGFDPWSETREVDYMSWENIRDIAPYATSDSALDFPHRVGSTVSCNFLRNVDFPHANSNGPFLRGQSHTPLLPWNSDKDERDWLTTCAREEVTNDHSLSLNFQDIDHHHSIMGGYSGKNTFPALPPNDGSSTETCFHAGFKEDSAAFLKHTPITLSYFPSRFHLPEEWIHDLLLEVFSHQKTDEYKDDIFTERHNHQSGMISSAPHSVFGSDLGWKSLLPWDSSGEAQLIFDQALLFHQEENVISSSFYRKAGWEDFMEDTYRINSSGCPSQSIDLPYLNF</sequence>
<protein>
    <submittedName>
        <fullName evidence="2">Uncharacterized protein</fullName>
    </submittedName>
</protein>
<evidence type="ECO:0000313" key="3">
    <source>
        <dbReference type="Proteomes" id="UP000233551"/>
    </source>
</evidence>
<reference evidence="2 3" key="1">
    <citation type="submission" date="2017-11" db="EMBL/GenBank/DDBJ databases">
        <title>De-novo sequencing of pomegranate (Punica granatum L.) genome.</title>
        <authorList>
            <person name="Akparov Z."/>
            <person name="Amiraslanov A."/>
            <person name="Hajiyeva S."/>
            <person name="Abbasov M."/>
            <person name="Kaur K."/>
            <person name="Hamwieh A."/>
            <person name="Solovyev V."/>
            <person name="Salamov A."/>
            <person name="Braich B."/>
            <person name="Kosarev P."/>
            <person name="Mahmoud A."/>
            <person name="Hajiyev E."/>
            <person name="Babayeva S."/>
            <person name="Izzatullayeva V."/>
            <person name="Mammadov A."/>
            <person name="Mammadov A."/>
            <person name="Sharifova S."/>
            <person name="Ojaghi J."/>
            <person name="Eynullazada K."/>
            <person name="Bayramov B."/>
            <person name="Abdulazimova A."/>
            <person name="Shahmuradov I."/>
        </authorList>
    </citation>
    <scope>NUCLEOTIDE SEQUENCE [LARGE SCALE GENOMIC DNA]</scope>
    <source>
        <strain evidence="3">cv. AG2017</strain>
        <tissue evidence="2">Leaf</tissue>
    </source>
</reference>
<organism evidence="2 3">
    <name type="scientific">Punica granatum</name>
    <name type="common">Pomegranate</name>
    <dbReference type="NCBI Taxonomy" id="22663"/>
    <lineage>
        <taxon>Eukaryota</taxon>
        <taxon>Viridiplantae</taxon>
        <taxon>Streptophyta</taxon>
        <taxon>Embryophyta</taxon>
        <taxon>Tracheophyta</taxon>
        <taxon>Spermatophyta</taxon>
        <taxon>Magnoliopsida</taxon>
        <taxon>eudicotyledons</taxon>
        <taxon>Gunneridae</taxon>
        <taxon>Pentapetalae</taxon>
        <taxon>rosids</taxon>
        <taxon>malvids</taxon>
        <taxon>Myrtales</taxon>
        <taxon>Lythraceae</taxon>
        <taxon>Punica</taxon>
    </lineage>
</organism>
<evidence type="ECO:0000256" key="1">
    <source>
        <dbReference type="SAM" id="MobiDB-lite"/>
    </source>
</evidence>
<dbReference type="Proteomes" id="UP000233551">
    <property type="component" value="Unassembled WGS sequence"/>
</dbReference>
<dbReference type="EMBL" id="PGOL01005039">
    <property type="protein sequence ID" value="PKI36065.1"/>
    <property type="molecule type" value="Genomic_DNA"/>
</dbReference>
<feature type="region of interest" description="Disordered" evidence="1">
    <location>
        <begin position="60"/>
        <end position="88"/>
    </location>
</feature>
<name>A0A2I0HWI1_PUNGR</name>